<reference evidence="1 2" key="1">
    <citation type="submission" date="2019-09" db="EMBL/GenBank/DDBJ databases">
        <title>The characteristics and genome analysis of VB_ApiP_XC38, a novel N4-like phage Infecting Acinetobacter pittii.</title>
        <authorList>
            <person name="Cheng M."/>
        </authorList>
    </citation>
    <scope>NUCLEOTIDE SEQUENCE [LARGE SCALE GENOMIC DNA]</scope>
</reference>
<sequence length="47" mass="4884">MRQVNGKGNDSLITYMTVKIFKGGLNCVSLIGGQLMDTVATDGHGAA</sequence>
<dbReference type="Proteomes" id="UP000326537">
    <property type="component" value="Segment"/>
</dbReference>
<dbReference type="EMBL" id="MN508356">
    <property type="protein sequence ID" value="QFR59760.1"/>
    <property type="molecule type" value="Genomic_DNA"/>
</dbReference>
<name>A0A5P8PR45_9CAUD</name>
<keyword evidence="2" id="KW-1185">Reference proteome</keyword>
<evidence type="ECO:0000313" key="1">
    <source>
        <dbReference type="EMBL" id="QFR59760.1"/>
    </source>
</evidence>
<gene>
    <name evidence="1" type="ORF">VBApiPXC38_73</name>
</gene>
<protein>
    <submittedName>
        <fullName evidence="1">Uncharacterized protein</fullName>
    </submittedName>
</protein>
<proteinExistence type="predicted"/>
<organism evidence="1 2">
    <name type="scientific">Acinetobacter phage VB_ApiP_XC38</name>
    <dbReference type="NCBI Taxonomy" id="2655002"/>
    <lineage>
        <taxon>Viruses</taxon>
        <taxon>Duplodnaviria</taxon>
        <taxon>Heunggongvirae</taxon>
        <taxon>Uroviricota</taxon>
        <taxon>Caudoviricetes</taxon>
        <taxon>Schitoviridae</taxon>
        <taxon>Exceevirus</taxon>
        <taxon>Exceevirus Xc38</taxon>
    </lineage>
</organism>
<evidence type="ECO:0000313" key="2">
    <source>
        <dbReference type="Proteomes" id="UP000326537"/>
    </source>
</evidence>
<accession>A0A5P8PR45</accession>